<evidence type="ECO:0000256" key="1">
    <source>
        <dbReference type="ARBA" id="ARBA00004196"/>
    </source>
</evidence>
<evidence type="ECO:0000259" key="5">
    <source>
        <dbReference type="Pfam" id="PF25881"/>
    </source>
</evidence>
<keyword evidence="4" id="KW-0812">Transmembrane</keyword>
<sequence>MRRPSPPVVVAIVVLILIAGVGLWWWLRPRGDSPIVLHGNVDIRQISLAFKVSERIAEMRVEEGDHVARGQVLATLESTSLGLRLAQAQAQVAVQNEVLRRLQAGNRPQEIAQADANMRAAEADARVARQTLERLRAISQGTGGRAVSREELDQAAANAKAADAKVDAVRKAHELSVAGAREEDIAQARAQRDAAQAESALAKQALEDAQLKAPIDAVVRSRMLEPGDMASPQRPVYALAVIHPKWVRAYVSEANLSRIKPGQPARVTTDSAPDRPVDGRIGYIASVAEFTPKNVETEDLRTSLVYEVRVNVDDPDDRLRLGMPATVVLPGSVAAKP</sequence>
<evidence type="ECO:0000256" key="3">
    <source>
        <dbReference type="SAM" id="Coils"/>
    </source>
</evidence>
<reference evidence="7 8" key="1">
    <citation type="journal article" date="2011" name="Curr. Microbiol.">
        <title>Luteibacter jiangsuensis sp. nov.: a methamidophos-degrading bacterium isolated from a methamidophos-manufacturing factory.</title>
        <authorList>
            <person name="Wang L."/>
            <person name="Wang G.L."/>
            <person name="Li S.P."/>
            <person name="Jiang J.D."/>
        </authorList>
    </citation>
    <scope>NUCLEOTIDE SEQUENCE [LARGE SCALE GENOMIC DNA]</scope>
    <source>
        <strain evidence="7 8">CGMCC 1.10133</strain>
    </source>
</reference>
<evidence type="ECO:0000259" key="6">
    <source>
        <dbReference type="Pfam" id="PF25990"/>
    </source>
</evidence>
<evidence type="ECO:0000313" key="8">
    <source>
        <dbReference type="Proteomes" id="UP001429601"/>
    </source>
</evidence>
<evidence type="ECO:0000256" key="2">
    <source>
        <dbReference type="ARBA" id="ARBA00023054"/>
    </source>
</evidence>
<dbReference type="Gene3D" id="2.40.30.170">
    <property type="match status" value="1"/>
</dbReference>
<keyword evidence="4" id="KW-0472">Membrane</keyword>
<dbReference type="Pfam" id="PF25990">
    <property type="entry name" value="Beta-barrel_YknX"/>
    <property type="match status" value="1"/>
</dbReference>
<accession>A0ABX0Q927</accession>
<dbReference type="RefSeq" id="WP_167126862.1">
    <property type="nucleotide sequence ID" value="NZ_JAAQQR010000005.1"/>
</dbReference>
<dbReference type="InterPro" id="IPR058636">
    <property type="entry name" value="Beta-barrel_YknX"/>
</dbReference>
<feature type="transmembrane region" description="Helical" evidence="4">
    <location>
        <begin position="7"/>
        <end position="27"/>
    </location>
</feature>
<evidence type="ECO:0000256" key="4">
    <source>
        <dbReference type="SAM" id="Phobius"/>
    </source>
</evidence>
<dbReference type="Proteomes" id="UP001429601">
    <property type="component" value="Unassembled WGS sequence"/>
</dbReference>
<dbReference type="Gene3D" id="1.10.287.470">
    <property type="entry name" value="Helix hairpin bin"/>
    <property type="match status" value="1"/>
</dbReference>
<keyword evidence="4" id="KW-1133">Transmembrane helix</keyword>
<feature type="domain" description="YknX-like beta-barrel" evidence="6">
    <location>
        <begin position="247"/>
        <end position="327"/>
    </location>
</feature>
<comment type="caution">
    <text evidence="7">The sequence shown here is derived from an EMBL/GenBank/DDBJ whole genome shotgun (WGS) entry which is preliminary data.</text>
</comment>
<dbReference type="EMBL" id="JAAQQR010000005">
    <property type="protein sequence ID" value="NID05713.1"/>
    <property type="molecule type" value="Genomic_DNA"/>
</dbReference>
<organism evidence="7 8">
    <name type="scientific">Luteibacter jiangsuensis</name>
    <dbReference type="NCBI Taxonomy" id="637577"/>
    <lineage>
        <taxon>Bacteria</taxon>
        <taxon>Pseudomonadati</taxon>
        <taxon>Pseudomonadota</taxon>
        <taxon>Gammaproteobacteria</taxon>
        <taxon>Lysobacterales</taxon>
        <taxon>Rhodanobacteraceae</taxon>
        <taxon>Luteibacter</taxon>
    </lineage>
</organism>
<evidence type="ECO:0000313" key="7">
    <source>
        <dbReference type="EMBL" id="NID05713.1"/>
    </source>
</evidence>
<feature type="domain" description="YbhG-like alpha-helical hairpin" evidence="5">
    <location>
        <begin position="83"/>
        <end position="206"/>
    </location>
</feature>
<dbReference type="SUPFAM" id="SSF111369">
    <property type="entry name" value="HlyD-like secretion proteins"/>
    <property type="match status" value="2"/>
</dbReference>
<dbReference type="InterPro" id="IPR050465">
    <property type="entry name" value="UPF0194_transport"/>
</dbReference>
<keyword evidence="8" id="KW-1185">Reference proteome</keyword>
<feature type="coiled-coil region" evidence="3">
    <location>
        <begin position="111"/>
        <end position="212"/>
    </location>
</feature>
<protein>
    <submittedName>
        <fullName evidence="7">HlyD family efflux transporter periplasmic adaptor subunit</fullName>
    </submittedName>
</protein>
<dbReference type="Pfam" id="PF25881">
    <property type="entry name" value="HH_YBHG"/>
    <property type="match status" value="1"/>
</dbReference>
<proteinExistence type="predicted"/>
<gene>
    <name evidence="7" type="ORF">HBF26_12510</name>
</gene>
<dbReference type="PANTHER" id="PTHR32347">
    <property type="entry name" value="EFFLUX SYSTEM COMPONENT YKNX-RELATED"/>
    <property type="match status" value="1"/>
</dbReference>
<comment type="subcellular location">
    <subcellularLocation>
        <location evidence="1">Cell envelope</location>
    </subcellularLocation>
</comment>
<name>A0ABX0Q927_9GAMM</name>
<dbReference type="InterPro" id="IPR059052">
    <property type="entry name" value="HH_YbhG-like"/>
</dbReference>
<dbReference type="Gene3D" id="2.40.50.100">
    <property type="match status" value="1"/>
</dbReference>
<dbReference type="PANTHER" id="PTHR32347:SF29">
    <property type="entry name" value="UPF0194 MEMBRANE PROTEIN YBHG"/>
    <property type="match status" value="1"/>
</dbReference>
<keyword evidence="2 3" id="KW-0175">Coiled coil</keyword>